<dbReference type="InterPro" id="IPR027267">
    <property type="entry name" value="AH/BAR_dom_sf"/>
</dbReference>
<proteinExistence type="predicted"/>
<gene>
    <name evidence="3" type="ORF">Cfor_12383</name>
</gene>
<sequence>MAVVEWLAIWRAADVVSRTNGGCSGTAYDRWVEQRGNDSTNKSAIAKMQHQYWVTKQTVFRKLGKKEDDCIVASDAELDAKLELFRSIQDSCLDLQRIIDKYQERLCNLAQEENAMGRFLKESGKNDKTRAGKMMTAVGKSLSYSGQQRLSMRMPLLRLYQEVDTFRHRAIEDTLQNVNGMEKVRTEYRASLSWMKNVSQELDPDTYKQLERFRKVQAQVRRSKARFDQLKLDCLQKVDLLAAARCNMFSHALILYQNSLLQFAEKTANTFTTIANSFKGYQHYDFCVVKELAEPATKLEEQQQQENKEAQTVPETDKDKLLFFDAEYHDEPGAENANATQSEDKSSLENFLTTTDHQLLLQELQQSEPKIFSHQSVSMQFAIFSGIRFLKCAEKRFEASTTNLDLLLSAADDCAFLNEILSSPHTSEQSTGFGPLWEEVFGTKSGDTGQMTDSFPQWEAVFDGGNDDDGGQKTAAQDSASAFLPSQLLDQFMALQMVPGMLWCMSGDVAASPVSTGLTAVPQLQQQMAPVSKSPASTPARIRKDK</sequence>
<dbReference type="GO" id="GO:0005794">
    <property type="term" value="C:Golgi apparatus"/>
    <property type="evidence" value="ECO:0007669"/>
    <property type="project" value="TreeGrafter"/>
</dbReference>
<feature type="region of interest" description="Disordered" evidence="1">
    <location>
        <begin position="525"/>
        <end position="546"/>
    </location>
</feature>
<evidence type="ECO:0000256" key="1">
    <source>
        <dbReference type="SAM" id="MobiDB-lite"/>
    </source>
</evidence>
<dbReference type="InterPro" id="IPR024114">
    <property type="entry name" value="Islet_autoAg_Ica1/Ica1-like"/>
</dbReference>
<dbReference type="OrthoDB" id="2126778at2759"/>
<dbReference type="GO" id="GO:0019904">
    <property type="term" value="F:protein domain specific binding"/>
    <property type="evidence" value="ECO:0007669"/>
    <property type="project" value="InterPro"/>
</dbReference>
<dbReference type="Proteomes" id="UP000502823">
    <property type="component" value="Unassembled WGS sequence"/>
</dbReference>
<dbReference type="InterPro" id="IPR006723">
    <property type="entry name" value="Islet_autoAg_Ica1_C"/>
</dbReference>
<feature type="domain" description="AH" evidence="2">
    <location>
        <begin position="73"/>
        <end position="276"/>
    </location>
</feature>
<dbReference type="PROSITE" id="PS50870">
    <property type="entry name" value="AH"/>
    <property type="match status" value="1"/>
</dbReference>
<accession>A0A6L2PJJ7</accession>
<dbReference type="SUPFAM" id="SSF103657">
    <property type="entry name" value="BAR/IMD domain-like"/>
    <property type="match status" value="1"/>
</dbReference>
<comment type="caution">
    <text evidence="3">The sequence shown here is derived from an EMBL/GenBank/DDBJ whole genome shotgun (WGS) entry which is preliminary data.</text>
</comment>
<dbReference type="EMBL" id="BLKM01000376">
    <property type="protein sequence ID" value="GFG32556.1"/>
    <property type="molecule type" value="Genomic_DNA"/>
</dbReference>
<keyword evidence="4" id="KW-1185">Reference proteome</keyword>
<dbReference type="PANTHER" id="PTHR10164">
    <property type="entry name" value="ISLET CELL AUTOANTIGEN 1"/>
    <property type="match status" value="1"/>
</dbReference>
<dbReference type="Pfam" id="PF04629">
    <property type="entry name" value="ICA69"/>
    <property type="match status" value="1"/>
</dbReference>
<evidence type="ECO:0000313" key="3">
    <source>
        <dbReference type="EMBL" id="GFG32556.1"/>
    </source>
</evidence>
<dbReference type="InterPro" id="IPR010504">
    <property type="entry name" value="AH_dom"/>
</dbReference>
<name>A0A6L2PJJ7_COPFO</name>
<dbReference type="SMART" id="SM01237">
    <property type="entry name" value="ICA69"/>
    <property type="match status" value="1"/>
</dbReference>
<dbReference type="PANTHER" id="PTHR10164:SF4">
    <property type="entry name" value="GH23156P"/>
    <property type="match status" value="1"/>
</dbReference>
<feature type="non-terminal residue" evidence="3">
    <location>
        <position position="546"/>
    </location>
</feature>
<evidence type="ECO:0000313" key="4">
    <source>
        <dbReference type="Proteomes" id="UP000502823"/>
    </source>
</evidence>
<dbReference type="InParanoid" id="A0A6L2PJJ7"/>
<protein>
    <recommendedName>
        <fullName evidence="2">AH domain-containing protein</fullName>
    </recommendedName>
</protein>
<dbReference type="Gene3D" id="1.20.1270.60">
    <property type="entry name" value="Arfaptin homology (AH) domain/BAR domain"/>
    <property type="match status" value="1"/>
</dbReference>
<evidence type="ECO:0000259" key="2">
    <source>
        <dbReference type="PROSITE" id="PS50870"/>
    </source>
</evidence>
<reference evidence="4" key="1">
    <citation type="submission" date="2020-01" db="EMBL/GenBank/DDBJ databases">
        <title>Draft genome sequence of the Termite Coptotermes fromosanus.</title>
        <authorList>
            <person name="Itakura S."/>
            <person name="Yosikawa Y."/>
            <person name="Umezawa K."/>
        </authorList>
    </citation>
    <scope>NUCLEOTIDE SEQUENCE [LARGE SCALE GENOMIC DNA]</scope>
</reference>
<dbReference type="SMART" id="SM01015">
    <property type="entry name" value="Arfaptin"/>
    <property type="match status" value="1"/>
</dbReference>
<dbReference type="GO" id="GO:0051049">
    <property type="term" value="P:regulation of transport"/>
    <property type="evidence" value="ECO:0007669"/>
    <property type="project" value="TreeGrafter"/>
</dbReference>
<dbReference type="FunFam" id="1.20.1270.60:FF:000068">
    <property type="entry name" value="Islet cell autoantigen"/>
    <property type="match status" value="1"/>
</dbReference>
<dbReference type="AlphaFoldDB" id="A0A6L2PJJ7"/>
<dbReference type="CDD" id="cd07661">
    <property type="entry name" value="BAR_ICA69"/>
    <property type="match status" value="1"/>
</dbReference>
<feature type="compositionally biased region" description="Polar residues" evidence="1">
    <location>
        <begin position="525"/>
        <end position="537"/>
    </location>
</feature>
<dbReference type="Pfam" id="PF06456">
    <property type="entry name" value="Arfaptin"/>
    <property type="match status" value="1"/>
</dbReference>
<organism evidence="3 4">
    <name type="scientific">Coptotermes formosanus</name>
    <name type="common">Formosan subterranean termite</name>
    <dbReference type="NCBI Taxonomy" id="36987"/>
    <lineage>
        <taxon>Eukaryota</taxon>
        <taxon>Metazoa</taxon>
        <taxon>Ecdysozoa</taxon>
        <taxon>Arthropoda</taxon>
        <taxon>Hexapoda</taxon>
        <taxon>Insecta</taxon>
        <taxon>Pterygota</taxon>
        <taxon>Neoptera</taxon>
        <taxon>Polyneoptera</taxon>
        <taxon>Dictyoptera</taxon>
        <taxon>Blattodea</taxon>
        <taxon>Blattoidea</taxon>
        <taxon>Termitoidae</taxon>
        <taxon>Rhinotermitidae</taxon>
        <taxon>Coptotermes</taxon>
    </lineage>
</organism>
<dbReference type="FunCoup" id="A0A6L2PJJ7">
    <property type="interactions" value="280"/>
</dbReference>